<sequence>MRGSSAGEGVPRVMQTDRSPRPLTFATITYRAEDTLQLLQARSMALYARGEDVASIIVVDNGAPAMSRRTRKRLLAAYGPLADRVRIVPRSALGADVASSGWMSQQVMKLAVHRLVTTPTYVLLDAKNHLIRPVAVDDFLAADGRARTGFQSYRDHPLLPRVQKVLEYLGLDPTTADRFPPTSTPFVMHTDVVAALIADVEASSGRPFTEEFVAADLTEFPLYSGWLLRRDGDFDGTYVDDAIQSPTIWGGGANRAGVERAIAEAKERDAPAFGVHRRALNRLDADTAAPLADFLTERGIVSGPAEFSALRRAFRWQYGSEILRARVAARVPSRRA</sequence>
<evidence type="ECO:0000313" key="2">
    <source>
        <dbReference type="Proteomes" id="UP001597055"/>
    </source>
</evidence>
<proteinExistence type="predicted"/>
<gene>
    <name evidence="1" type="ORF">ACFQ0P_07090</name>
</gene>
<keyword evidence="2" id="KW-1185">Reference proteome</keyword>
<evidence type="ECO:0000313" key="1">
    <source>
        <dbReference type="EMBL" id="MFD0790158.1"/>
    </source>
</evidence>
<dbReference type="EMBL" id="JBHTII010000001">
    <property type="protein sequence ID" value="MFD0790158.1"/>
    <property type="molecule type" value="Genomic_DNA"/>
</dbReference>
<dbReference type="RefSeq" id="WP_204977859.1">
    <property type="nucleotide sequence ID" value="NZ_JBHTII010000001.1"/>
</dbReference>
<organism evidence="1 2">
    <name type="scientific">Microbacterium insulae</name>
    <dbReference type="NCBI Taxonomy" id="483014"/>
    <lineage>
        <taxon>Bacteria</taxon>
        <taxon>Bacillati</taxon>
        <taxon>Actinomycetota</taxon>
        <taxon>Actinomycetes</taxon>
        <taxon>Micrococcales</taxon>
        <taxon>Microbacteriaceae</taxon>
        <taxon>Microbacterium</taxon>
    </lineage>
</organism>
<protein>
    <submittedName>
        <fullName evidence="1">DUF6492 family protein</fullName>
    </submittedName>
</protein>
<name>A0ABW3AGL6_9MICO</name>
<comment type="caution">
    <text evidence="1">The sequence shown here is derived from an EMBL/GenBank/DDBJ whole genome shotgun (WGS) entry which is preliminary data.</text>
</comment>
<dbReference type="Pfam" id="PF20102">
    <property type="entry name" value="DUF6492"/>
    <property type="match status" value="1"/>
</dbReference>
<accession>A0ABW3AGL6</accession>
<dbReference type="Proteomes" id="UP001597055">
    <property type="component" value="Unassembled WGS sequence"/>
</dbReference>
<reference evidence="2" key="1">
    <citation type="journal article" date="2019" name="Int. J. Syst. Evol. Microbiol.">
        <title>The Global Catalogue of Microorganisms (GCM) 10K type strain sequencing project: providing services to taxonomists for standard genome sequencing and annotation.</title>
        <authorList>
            <consortium name="The Broad Institute Genomics Platform"/>
            <consortium name="The Broad Institute Genome Sequencing Center for Infectious Disease"/>
            <person name="Wu L."/>
            <person name="Ma J."/>
        </authorList>
    </citation>
    <scope>NUCLEOTIDE SEQUENCE [LARGE SCALE GENOMIC DNA]</scope>
    <source>
        <strain evidence="2">CCUG 54523</strain>
    </source>
</reference>
<dbReference type="InterPro" id="IPR045499">
    <property type="entry name" value="DUF6492"/>
</dbReference>